<dbReference type="InterPro" id="IPR037914">
    <property type="entry name" value="SpoVT-AbrB_sf"/>
</dbReference>
<dbReference type="AlphaFoldDB" id="A0A1U7HJF5"/>
<sequence>MGTAIKTRIVRIGNSQGIRIPKTLLEQTGISTFVEIELEDDHLIIRSASRARMGWDKAFTAMAEHKDDNLLDNVSTTSLWDQTDWEW</sequence>
<proteinExistence type="predicted"/>
<dbReference type="EMBL" id="MRCC01000015">
    <property type="protein sequence ID" value="OKH23699.1"/>
    <property type="molecule type" value="Genomic_DNA"/>
</dbReference>
<evidence type="ECO:0000313" key="3">
    <source>
        <dbReference type="EMBL" id="OKH23699.1"/>
    </source>
</evidence>
<dbReference type="RefSeq" id="WP_073550795.1">
    <property type="nucleotide sequence ID" value="NZ_CAWMVK010000007.1"/>
</dbReference>
<dbReference type="Gene3D" id="2.10.260.10">
    <property type="match status" value="1"/>
</dbReference>
<dbReference type="GO" id="GO:0003677">
    <property type="term" value="F:DNA binding"/>
    <property type="evidence" value="ECO:0007669"/>
    <property type="project" value="UniProtKB-UniRule"/>
</dbReference>
<dbReference type="OrthoDB" id="9795766at2"/>
<accession>A0A1U7HJF5</accession>
<name>A0A1U7HJF5_9CHRO</name>
<reference evidence="3 4" key="1">
    <citation type="submission" date="2016-11" db="EMBL/GenBank/DDBJ databases">
        <title>Draft Genome Sequences of Nine Cyanobacterial Strains from Diverse Habitats.</title>
        <authorList>
            <person name="Zhu T."/>
            <person name="Hou S."/>
            <person name="Lu X."/>
            <person name="Hess W.R."/>
        </authorList>
    </citation>
    <scope>NUCLEOTIDE SEQUENCE [LARGE SCALE GENOMIC DNA]</scope>
    <source>
        <strain evidence="3 4">5.2 s.c.1</strain>
    </source>
</reference>
<feature type="domain" description="SpoVT-AbrB" evidence="2">
    <location>
        <begin position="7"/>
        <end position="50"/>
    </location>
</feature>
<evidence type="ECO:0000313" key="4">
    <source>
        <dbReference type="Proteomes" id="UP000185984"/>
    </source>
</evidence>
<dbReference type="PROSITE" id="PS51740">
    <property type="entry name" value="SPOVT_ABRB"/>
    <property type="match status" value="1"/>
</dbReference>
<dbReference type="SMART" id="SM00966">
    <property type="entry name" value="SpoVT_AbrB"/>
    <property type="match status" value="1"/>
</dbReference>
<protein>
    <submittedName>
        <fullName evidence="3">MazE family transcriptional regulator</fullName>
    </submittedName>
</protein>
<dbReference type="InterPro" id="IPR007159">
    <property type="entry name" value="SpoVT-AbrB_dom"/>
</dbReference>
<keyword evidence="1" id="KW-0238">DNA-binding</keyword>
<comment type="caution">
    <text evidence="3">The sequence shown here is derived from an EMBL/GenBank/DDBJ whole genome shotgun (WGS) entry which is preliminary data.</text>
</comment>
<dbReference type="SUPFAM" id="SSF89447">
    <property type="entry name" value="AbrB/MazE/MraZ-like"/>
    <property type="match status" value="1"/>
</dbReference>
<organism evidence="3 4">
    <name type="scientific">Chroogloeocystis siderophila 5.2 s.c.1</name>
    <dbReference type="NCBI Taxonomy" id="247279"/>
    <lineage>
        <taxon>Bacteria</taxon>
        <taxon>Bacillati</taxon>
        <taxon>Cyanobacteriota</taxon>
        <taxon>Cyanophyceae</taxon>
        <taxon>Oscillatoriophycideae</taxon>
        <taxon>Chroococcales</taxon>
        <taxon>Chroococcaceae</taxon>
        <taxon>Chroogloeocystis</taxon>
    </lineage>
</organism>
<evidence type="ECO:0000259" key="2">
    <source>
        <dbReference type="PROSITE" id="PS51740"/>
    </source>
</evidence>
<gene>
    <name evidence="3" type="ORF">NIES1031_17525</name>
</gene>
<dbReference type="Pfam" id="PF04014">
    <property type="entry name" value="MazE_antitoxin"/>
    <property type="match status" value="1"/>
</dbReference>
<keyword evidence="4" id="KW-1185">Reference proteome</keyword>
<dbReference type="Proteomes" id="UP000185984">
    <property type="component" value="Unassembled WGS sequence"/>
</dbReference>
<dbReference type="STRING" id="247279.NIES1031_17525"/>
<evidence type="ECO:0000256" key="1">
    <source>
        <dbReference type="PROSITE-ProRule" id="PRU01076"/>
    </source>
</evidence>